<keyword evidence="3" id="KW-1185">Reference proteome</keyword>
<proteinExistence type="predicted"/>
<feature type="chain" id="PRO_5045561934" evidence="1">
    <location>
        <begin position="20"/>
        <end position="528"/>
    </location>
</feature>
<gene>
    <name evidence="2" type="ORF">J8H85_02860</name>
</gene>
<dbReference type="SUPFAM" id="SSF49464">
    <property type="entry name" value="Carboxypeptidase regulatory domain-like"/>
    <property type="match status" value="1"/>
</dbReference>
<evidence type="ECO:0000313" key="3">
    <source>
        <dbReference type="Proteomes" id="UP000670776"/>
    </source>
</evidence>
<sequence length="528" mass="60991">MKNTLTTLLFFFSLSFIIAQESNFFSVKVVDSVSFEPISFATIRINNTNRGLIADEEGNFRLPQEHLTQNDTLIISSIGFKTNYVSIETLDKASLNILKIAAKVEVLETVTITKSRVKKEASGVLIAEQIITNAIKNIKIHYPKEPFSYLAYYRDYQVFENEYFNLNEGLLEVFDAGFSTHSFLNKENKTALYSYILNKGFEQNSKFSIPYDNKKSKYIENAELPPIGGNELSILQMHDPIRNYEMKNLAFIYNWEADFIKNHDFELVGTTFLNDRPIYEISIKKKVPKNTSINTRFLYVKGNMKFEDNFRAEGTIYISKGNFAIHKIVYAVYEGDSKNSTYAINLEYVPKNNRMYLNYLSFNNTFKVKDDNSFTTTSLNLNDLLDVVYVSFNNPINESTLKKNNFKLYYANVELPIKAVELVEGKANQIKIHIKENTFKKFEMNASSKVDFETKNVLDTSNRTLGQLLFLDVNQFREIFVQEVFPNKKPSKNLEYIDKLSPLSKAHLNKNDAVSKYWLNTPLKTTKN</sequence>
<organism evidence="2 3">
    <name type="scientific">Mariniflexile gromovii</name>
    <dbReference type="NCBI Taxonomy" id="362523"/>
    <lineage>
        <taxon>Bacteria</taxon>
        <taxon>Pseudomonadati</taxon>
        <taxon>Bacteroidota</taxon>
        <taxon>Flavobacteriia</taxon>
        <taxon>Flavobacteriales</taxon>
        <taxon>Flavobacteriaceae</taxon>
        <taxon>Mariniflexile</taxon>
    </lineage>
</organism>
<name>A0ABS4BQR5_9FLAO</name>
<feature type="signal peptide" evidence="1">
    <location>
        <begin position="1"/>
        <end position="19"/>
    </location>
</feature>
<dbReference type="Proteomes" id="UP000670776">
    <property type="component" value="Unassembled WGS sequence"/>
</dbReference>
<evidence type="ECO:0000256" key="1">
    <source>
        <dbReference type="SAM" id="SignalP"/>
    </source>
</evidence>
<comment type="caution">
    <text evidence="2">The sequence shown here is derived from an EMBL/GenBank/DDBJ whole genome shotgun (WGS) entry which is preliminary data.</text>
</comment>
<protein>
    <submittedName>
        <fullName evidence="2">Carboxypeptidase-like regulatory domain-containing protein</fullName>
    </submittedName>
</protein>
<dbReference type="InterPro" id="IPR008969">
    <property type="entry name" value="CarboxyPept-like_regulatory"/>
</dbReference>
<dbReference type="Pfam" id="PF13715">
    <property type="entry name" value="CarbopepD_reg_2"/>
    <property type="match status" value="1"/>
</dbReference>
<dbReference type="RefSeq" id="WP_209652490.1">
    <property type="nucleotide sequence ID" value="NZ_JAGJCB010000002.1"/>
</dbReference>
<accession>A0ABS4BQR5</accession>
<reference evidence="2 3" key="1">
    <citation type="submission" date="2021-04" db="EMBL/GenBank/DDBJ databases">
        <title>Mariniflexile gromovii gen. nov., sp. nov., a gliding bacterium isolated from the sea urchin Strongylocentrotus intermedius.</title>
        <authorList>
            <person name="Ko S."/>
            <person name="Le V."/>
            <person name="Ahn C.-Y."/>
            <person name="Oh H.-M."/>
        </authorList>
    </citation>
    <scope>NUCLEOTIDE SEQUENCE [LARGE SCALE GENOMIC DNA]</scope>
    <source>
        <strain evidence="2 3">KCTC 12570</strain>
    </source>
</reference>
<dbReference type="EMBL" id="JAGJCB010000002">
    <property type="protein sequence ID" value="MBP0902758.1"/>
    <property type="molecule type" value="Genomic_DNA"/>
</dbReference>
<evidence type="ECO:0000313" key="2">
    <source>
        <dbReference type="EMBL" id="MBP0902758.1"/>
    </source>
</evidence>
<keyword evidence="1" id="KW-0732">Signal</keyword>